<protein>
    <submittedName>
        <fullName evidence="2">Uncharacterized protein</fullName>
    </submittedName>
</protein>
<feature type="region of interest" description="Disordered" evidence="1">
    <location>
        <begin position="1"/>
        <end position="76"/>
    </location>
</feature>
<gene>
    <name evidence="2" type="ORF">PHYBLDRAFT_69551</name>
</gene>
<sequence length="138" mass="15609">MKRTSNSVRQHDNLQHAFSNQLPPNLLNKKPRHPVQQQSSFGLSFNGPPKHIRPPSSSATSLNREPFGPPLNASYNEFAGKTNDEVLRKHTEDYNTRQAMKTVLKQAQSVSYGFYIAKQSKSNNILVPAIPRKRIDDL</sequence>
<reference evidence="3" key="1">
    <citation type="submission" date="2015-06" db="EMBL/GenBank/DDBJ databases">
        <title>Expansion of signal transduction pathways in fungi by whole-genome duplication.</title>
        <authorList>
            <consortium name="DOE Joint Genome Institute"/>
            <person name="Corrochano L.M."/>
            <person name="Kuo A."/>
            <person name="Marcet-Houben M."/>
            <person name="Polaino S."/>
            <person name="Salamov A."/>
            <person name="Villalobos J.M."/>
            <person name="Alvarez M.I."/>
            <person name="Avalos J."/>
            <person name="Benito E.P."/>
            <person name="Benoit I."/>
            <person name="Burger G."/>
            <person name="Camino L.P."/>
            <person name="Canovas D."/>
            <person name="Cerda-Olmedo E."/>
            <person name="Cheng J.-F."/>
            <person name="Dominguez A."/>
            <person name="Elias M."/>
            <person name="Eslava A.P."/>
            <person name="Glaser F."/>
            <person name="Grimwood J."/>
            <person name="Gutierrez G."/>
            <person name="Heitman J."/>
            <person name="Henrissat B."/>
            <person name="Iturriaga E.A."/>
            <person name="Lang B.F."/>
            <person name="Lavin J.L."/>
            <person name="Lee S."/>
            <person name="Li W."/>
            <person name="Lindquist E."/>
            <person name="Lopez-Garcia S."/>
            <person name="Luque E.M."/>
            <person name="Marcos A.T."/>
            <person name="Martin J."/>
            <person name="McCluskey K."/>
            <person name="Medina H.R."/>
            <person name="Miralles-Duran A."/>
            <person name="Miyazaki A."/>
            <person name="Munoz-Torres E."/>
            <person name="Oguiza J.A."/>
            <person name="Ohm R."/>
            <person name="Olmedo M."/>
            <person name="Orejas M."/>
            <person name="Ortiz-Castellanos L."/>
            <person name="Pisabarro A.G."/>
            <person name="Rodriguez-Romero J."/>
            <person name="Ruiz-Herrera J."/>
            <person name="Ruiz-Vazquez R."/>
            <person name="Sanz C."/>
            <person name="Schackwitz W."/>
            <person name="Schmutz J."/>
            <person name="Shahriari M."/>
            <person name="Shelest E."/>
            <person name="Silva-Franco F."/>
            <person name="Soanes D."/>
            <person name="Syed K."/>
            <person name="Tagua V.G."/>
            <person name="Talbot N.J."/>
            <person name="Thon M."/>
            <person name="De vries R.P."/>
            <person name="Wiebenga A."/>
            <person name="Yadav J.S."/>
            <person name="Braun E.L."/>
            <person name="Baker S."/>
            <person name="Garre V."/>
            <person name="Horwitz B."/>
            <person name="Torres-Martinez S."/>
            <person name="Idnurm A."/>
            <person name="Herrera-Estrella A."/>
            <person name="Gabaldon T."/>
            <person name="Grigoriev I.V."/>
        </authorList>
    </citation>
    <scope>NUCLEOTIDE SEQUENCE [LARGE SCALE GENOMIC DNA]</scope>
    <source>
        <strain evidence="3">NRRL 1555(-)</strain>
    </source>
</reference>
<dbReference type="Proteomes" id="UP000077315">
    <property type="component" value="Unassembled WGS sequence"/>
</dbReference>
<dbReference type="VEuPathDB" id="FungiDB:PHYBLDRAFT_69551"/>
<dbReference type="RefSeq" id="XP_018288653.1">
    <property type="nucleotide sequence ID" value="XM_018442115.1"/>
</dbReference>
<dbReference type="AlphaFoldDB" id="A0A162TXH8"/>
<evidence type="ECO:0000313" key="3">
    <source>
        <dbReference type="Proteomes" id="UP000077315"/>
    </source>
</evidence>
<dbReference type="InParanoid" id="A0A162TXH8"/>
<name>A0A162TXH8_PHYB8</name>
<dbReference type="Pfam" id="PF15925">
    <property type="entry name" value="SOSSC"/>
    <property type="match status" value="1"/>
</dbReference>
<dbReference type="GeneID" id="29003021"/>
<dbReference type="EMBL" id="KV440988">
    <property type="protein sequence ID" value="OAD70613.1"/>
    <property type="molecule type" value="Genomic_DNA"/>
</dbReference>
<evidence type="ECO:0000256" key="1">
    <source>
        <dbReference type="SAM" id="MobiDB-lite"/>
    </source>
</evidence>
<evidence type="ECO:0000313" key="2">
    <source>
        <dbReference type="EMBL" id="OAD70613.1"/>
    </source>
</evidence>
<dbReference type="OrthoDB" id="2241993at2759"/>
<dbReference type="GO" id="GO:0006281">
    <property type="term" value="P:DNA repair"/>
    <property type="evidence" value="ECO:0007669"/>
    <property type="project" value="InterPro"/>
</dbReference>
<proteinExistence type="predicted"/>
<dbReference type="GO" id="GO:0070876">
    <property type="term" value="C:SOSS complex"/>
    <property type="evidence" value="ECO:0007669"/>
    <property type="project" value="InterPro"/>
</dbReference>
<dbReference type="InterPro" id="IPR031821">
    <property type="entry name" value="SOSSC"/>
</dbReference>
<accession>A0A162TXH8</accession>
<keyword evidence="3" id="KW-1185">Reference proteome</keyword>
<organism evidence="2 3">
    <name type="scientific">Phycomyces blakesleeanus (strain ATCC 8743b / DSM 1359 / FGSC 10004 / NBRC 33097 / NRRL 1555)</name>
    <dbReference type="NCBI Taxonomy" id="763407"/>
    <lineage>
        <taxon>Eukaryota</taxon>
        <taxon>Fungi</taxon>
        <taxon>Fungi incertae sedis</taxon>
        <taxon>Mucoromycota</taxon>
        <taxon>Mucoromycotina</taxon>
        <taxon>Mucoromycetes</taxon>
        <taxon>Mucorales</taxon>
        <taxon>Phycomycetaceae</taxon>
        <taxon>Phycomyces</taxon>
    </lineage>
</organism>